<sequence>MDKMVDLSKPTTELAAGFTTGVNLWFNKVPWIKNITLKRGLVAACLLMVIHVIIQQRLRYARMRYLIRKYPFRNRESYRFMTDQQAFEIQKTILQLEFPFMALKSLQFALFRTYGIPTISSLLARTTEFSDTATAFKRYADTGVLIGQFMAFDPSSDRAHEAIARTKFLHANYRKTGHILEEDMLYTLSLFALEPIRFVENYEWRELSDLEKCAIGTYWKSLGDALGISYACLLSGSEIAEAETGEKKSGFQDGLHWLEEIRTWSHAYEVEKMKPHLKNKEVADKTTDVLTYTLPGFMKPVGIQFVSFLMDDRLRASMMYKTPDPVFATLFGTLLATRKYFLRYIALPRPYFFRNDVFTHQPDENGRNYVKIWDAVPYYVKPTIWNRWGPAAWFKRLQGLPLPGDDGDKYFPQGYDTLDVGPRHFRGKGRAQMEEYRKKLLEERKGQCPFH</sequence>
<dbReference type="AlphaFoldDB" id="A0A364KVQ5"/>
<name>A0A364KVQ5_TALAM</name>
<keyword evidence="3" id="KW-1185">Reference proteome</keyword>
<evidence type="ECO:0008006" key="4">
    <source>
        <dbReference type="Google" id="ProtNLM"/>
    </source>
</evidence>
<feature type="transmembrane region" description="Helical" evidence="1">
    <location>
        <begin position="35"/>
        <end position="54"/>
    </location>
</feature>
<dbReference type="GO" id="GO:0016491">
    <property type="term" value="F:oxidoreductase activity"/>
    <property type="evidence" value="ECO:0007669"/>
    <property type="project" value="InterPro"/>
</dbReference>
<organism evidence="2 3">
    <name type="scientific">Talaromyces amestolkiae</name>
    <dbReference type="NCBI Taxonomy" id="1196081"/>
    <lineage>
        <taxon>Eukaryota</taxon>
        <taxon>Fungi</taxon>
        <taxon>Dikarya</taxon>
        <taxon>Ascomycota</taxon>
        <taxon>Pezizomycotina</taxon>
        <taxon>Eurotiomycetes</taxon>
        <taxon>Eurotiomycetidae</taxon>
        <taxon>Eurotiales</taxon>
        <taxon>Trichocomaceae</taxon>
        <taxon>Talaromyces</taxon>
        <taxon>Talaromyces sect. Talaromyces</taxon>
    </lineage>
</organism>
<accession>A0A364KVQ5</accession>
<keyword evidence="1" id="KW-0812">Transmembrane</keyword>
<dbReference type="OrthoDB" id="545169at2759"/>
<dbReference type="PANTHER" id="PTHR36124:SF1">
    <property type="entry name" value="ER-BOUND OXYGENASE MPAB_MPAB'_RUBBER OXYGENASE CATALYTIC DOMAIN-CONTAINING PROTEIN"/>
    <property type="match status" value="1"/>
</dbReference>
<dbReference type="PANTHER" id="PTHR36124">
    <property type="match status" value="1"/>
</dbReference>
<protein>
    <recommendedName>
        <fullName evidence="4">ER-bound oxygenase mpaB/mpaB'/Rubber oxygenase catalytic domain-containing protein</fullName>
    </recommendedName>
</protein>
<dbReference type="GeneID" id="63792858"/>
<dbReference type="Proteomes" id="UP000249363">
    <property type="component" value="Unassembled WGS sequence"/>
</dbReference>
<gene>
    <name evidence="2" type="ORF">BHQ10_003642</name>
</gene>
<evidence type="ECO:0000313" key="2">
    <source>
        <dbReference type="EMBL" id="RAO67630.1"/>
    </source>
</evidence>
<keyword evidence="1" id="KW-0472">Membrane</keyword>
<evidence type="ECO:0000256" key="1">
    <source>
        <dbReference type="SAM" id="Phobius"/>
    </source>
</evidence>
<dbReference type="EMBL" id="MIKG01000006">
    <property type="protein sequence ID" value="RAO67630.1"/>
    <property type="molecule type" value="Genomic_DNA"/>
</dbReference>
<evidence type="ECO:0000313" key="3">
    <source>
        <dbReference type="Proteomes" id="UP000249363"/>
    </source>
</evidence>
<keyword evidence="1" id="KW-1133">Transmembrane helix</keyword>
<comment type="caution">
    <text evidence="2">The sequence shown here is derived from an EMBL/GenBank/DDBJ whole genome shotgun (WGS) entry which is preliminary data.</text>
</comment>
<reference evidence="2 3" key="1">
    <citation type="journal article" date="2017" name="Biotechnol. Biofuels">
        <title>Differential beta-glucosidase expression as a function of carbon source availability in Talaromyces amestolkiae: a genomic and proteomic approach.</title>
        <authorList>
            <person name="de Eugenio L.I."/>
            <person name="Mendez-Liter J.A."/>
            <person name="Nieto-Dominguez M."/>
            <person name="Alonso L."/>
            <person name="Gil-Munoz J."/>
            <person name="Barriuso J."/>
            <person name="Prieto A."/>
            <person name="Martinez M.J."/>
        </authorList>
    </citation>
    <scope>NUCLEOTIDE SEQUENCE [LARGE SCALE GENOMIC DNA]</scope>
    <source>
        <strain evidence="2 3">CIB</strain>
    </source>
</reference>
<dbReference type="RefSeq" id="XP_040732146.1">
    <property type="nucleotide sequence ID" value="XM_040875921.1"/>
</dbReference>
<proteinExistence type="predicted"/>
<dbReference type="InterPro" id="IPR046366">
    <property type="entry name" value="MPAB"/>
</dbReference>
<dbReference type="STRING" id="1196081.A0A364KVQ5"/>